<reference evidence="3 4" key="1">
    <citation type="submission" date="2018-04" db="EMBL/GenBank/DDBJ databases">
        <title>Genomic Encyclopedia of Type Strains, Phase IV (KMG-IV): sequencing the most valuable type-strain genomes for metagenomic binning, comparative biology and taxonomic classification.</title>
        <authorList>
            <person name="Goeker M."/>
        </authorList>
    </citation>
    <scope>NUCLEOTIDE SEQUENCE [LARGE SCALE GENOMIC DNA]</scope>
    <source>
        <strain evidence="3 4">DSM 45771</strain>
    </source>
</reference>
<evidence type="ECO:0000313" key="3">
    <source>
        <dbReference type="EMBL" id="PVZ06812.1"/>
    </source>
</evidence>
<evidence type="ECO:0000313" key="4">
    <source>
        <dbReference type="Proteomes" id="UP000245639"/>
    </source>
</evidence>
<organism evidence="3 4">
    <name type="scientific">Actinomycetospora cinnamomea</name>
    <dbReference type="NCBI Taxonomy" id="663609"/>
    <lineage>
        <taxon>Bacteria</taxon>
        <taxon>Bacillati</taxon>
        <taxon>Actinomycetota</taxon>
        <taxon>Actinomycetes</taxon>
        <taxon>Pseudonocardiales</taxon>
        <taxon>Pseudonocardiaceae</taxon>
        <taxon>Actinomycetospora</taxon>
    </lineage>
</organism>
<dbReference type="Proteomes" id="UP000245639">
    <property type="component" value="Unassembled WGS sequence"/>
</dbReference>
<keyword evidence="4" id="KW-1185">Reference proteome</keyword>
<dbReference type="SUPFAM" id="SSF52402">
    <property type="entry name" value="Adenine nucleotide alpha hydrolases-like"/>
    <property type="match status" value="2"/>
</dbReference>
<dbReference type="InterPro" id="IPR006016">
    <property type="entry name" value="UspA"/>
</dbReference>
<dbReference type="PANTHER" id="PTHR46268">
    <property type="entry name" value="STRESS RESPONSE PROTEIN NHAX"/>
    <property type="match status" value="1"/>
</dbReference>
<sequence>MTGRDDAVVVGVDDGLLRLRVLDRAIAEARRRGRRVCLVHAHGPETPPAPWHDDGGRRAEAYLARVAPDLVVGLACRVGDVTGNLVGACGPGSVLILGDRHRRLGSEAGRTTERAVAEAPCPVLVIPEYRGPTPRGVVNRRAVVVGVDDGTHAAAVLAVALRSAADLDVPLEAVRVVASGEGAGTADADEVAEVPDVADVPEADLAAAQRELDAAVAAARRSASAVPVSTTVVADRPARALLERAAGADELVIGHRRHTPDATMRGPGSTARSVLLGMTCPVVVLGPGALQGTAVGVPESVR</sequence>
<feature type="domain" description="UspA" evidence="2">
    <location>
        <begin position="141"/>
        <end position="285"/>
    </location>
</feature>
<dbReference type="PANTHER" id="PTHR46268:SF6">
    <property type="entry name" value="UNIVERSAL STRESS PROTEIN UP12"/>
    <property type="match status" value="1"/>
</dbReference>
<dbReference type="Gene3D" id="3.40.50.620">
    <property type="entry name" value="HUPs"/>
    <property type="match status" value="2"/>
</dbReference>
<evidence type="ECO:0000259" key="2">
    <source>
        <dbReference type="Pfam" id="PF00582"/>
    </source>
</evidence>
<dbReference type="InterPro" id="IPR014729">
    <property type="entry name" value="Rossmann-like_a/b/a_fold"/>
</dbReference>
<accession>A0A2U1F3S4</accession>
<dbReference type="EMBL" id="QEKW01000012">
    <property type="protein sequence ID" value="PVZ06812.1"/>
    <property type="molecule type" value="Genomic_DNA"/>
</dbReference>
<name>A0A2U1F3S4_9PSEU</name>
<comment type="caution">
    <text evidence="3">The sequence shown here is derived from an EMBL/GenBank/DDBJ whole genome shotgun (WGS) entry which is preliminary data.</text>
</comment>
<protein>
    <submittedName>
        <fullName evidence="3">Nucleotide-binding universal stress UspA family protein</fullName>
    </submittedName>
</protein>
<gene>
    <name evidence="3" type="ORF">C8D89_1125</name>
</gene>
<dbReference type="OrthoDB" id="3579306at2"/>
<evidence type="ECO:0000256" key="1">
    <source>
        <dbReference type="ARBA" id="ARBA00008791"/>
    </source>
</evidence>
<dbReference type="RefSeq" id="WP_133251983.1">
    <property type="nucleotide sequence ID" value="NZ_QEKW01000012.1"/>
</dbReference>
<dbReference type="AlphaFoldDB" id="A0A2U1F3S4"/>
<dbReference type="Pfam" id="PF00582">
    <property type="entry name" value="Usp"/>
    <property type="match status" value="1"/>
</dbReference>
<comment type="similarity">
    <text evidence="1">Belongs to the universal stress protein A family.</text>
</comment>
<proteinExistence type="inferred from homology"/>